<dbReference type="AlphaFoldDB" id="A0A1I6EPG4"/>
<feature type="transmembrane region" description="Helical" evidence="1">
    <location>
        <begin position="129"/>
        <end position="149"/>
    </location>
</feature>
<keyword evidence="1" id="KW-1133">Transmembrane helix</keyword>
<feature type="transmembrane region" description="Helical" evidence="1">
    <location>
        <begin position="62"/>
        <end position="80"/>
    </location>
</feature>
<keyword evidence="3" id="KW-1185">Reference proteome</keyword>
<name>A0A1I6EPG4_9RHOB</name>
<feature type="transmembrane region" description="Helical" evidence="1">
    <location>
        <begin position="32"/>
        <end position="50"/>
    </location>
</feature>
<sequence>GGGGRLLLSAALCGALLALAGGAGGYIAPRGFLGLHLEKFALGILSALALDRAMGAGWRLSRGVVAALFALGLVLTLSVLERKWLLPYGVWYWSMWTICAWHMGGNALAGFGSRILTARPTLWLGRMSYSVYLSHMLLIVLLVRLLHMLGLSQGWLGAALLLGLLVPVTLLVSWLSYLWIEKPFNDFGRQLRYSPRQRSTGV</sequence>
<feature type="non-terminal residue" evidence="2">
    <location>
        <position position="1"/>
    </location>
</feature>
<organism evidence="2 3">
    <name type="scientific">Poseidonocella sedimentorum</name>
    <dbReference type="NCBI Taxonomy" id="871652"/>
    <lineage>
        <taxon>Bacteria</taxon>
        <taxon>Pseudomonadati</taxon>
        <taxon>Pseudomonadota</taxon>
        <taxon>Alphaproteobacteria</taxon>
        <taxon>Rhodobacterales</taxon>
        <taxon>Roseobacteraceae</taxon>
        <taxon>Poseidonocella</taxon>
    </lineage>
</organism>
<keyword evidence="1" id="KW-0812">Transmembrane</keyword>
<dbReference type="EMBL" id="FOYI01000016">
    <property type="protein sequence ID" value="SFR19382.1"/>
    <property type="molecule type" value="Genomic_DNA"/>
</dbReference>
<feature type="transmembrane region" description="Helical" evidence="1">
    <location>
        <begin position="155"/>
        <end position="180"/>
    </location>
</feature>
<evidence type="ECO:0000313" key="3">
    <source>
        <dbReference type="Proteomes" id="UP000199302"/>
    </source>
</evidence>
<feature type="transmembrane region" description="Helical" evidence="1">
    <location>
        <begin position="92"/>
        <end position="117"/>
    </location>
</feature>
<protein>
    <recommendedName>
        <fullName evidence="4">Acyltransferase family protein</fullName>
    </recommendedName>
</protein>
<reference evidence="2 3" key="1">
    <citation type="submission" date="2016-10" db="EMBL/GenBank/DDBJ databases">
        <authorList>
            <person name="de Groot N.N."/>
        </authorList>
    </citation>
    <scope>NUCLEOTIDE SEQUENCE [LARGE SCALE GENOMIC DNA]</scope>
    <source>
        <strain evidence="3">KMM 9023,NRIC 0796,JCM 17311,KCTC 23692</strain>
    </source>
</reference>
<keyword evidence="1" id="KW-0472">Membrane</keyword>
<evidence type="ECO:0008006" key="4">
    <source>
        <dbReference type="Google" id="ProtNLM"/>
    </source>
</evidence>
<evidence type="ECO:0000313" key="2">
    <source>
        <dbReference type="EMBL" id="SFR19382.1"/>
    </source>
</evidence>
<evidence type="ECO:0000256" key="1">
    <source>
        <dbReference type="SAM" id="Phobius"/>
    </source>
</evidence>
<dbReference type="Proteomes" id="UP000199302">
    <property type="component" value="Unassembled WGS sequence"/>
</dbReference>
<gene>
    <name evidence="2" type="ORF">SAMN04515673_11640</name>
</gene>
<accession>A0A1I6EPG4</accession>
<proteinExistence type="predicted"/>